<name>Q9C4Y0_SACIS</name>
<evidence type="ECO:0000256" key="1">
    <source>
        <dbReference type="SAM" id="Phobius"/>
    </source>
</evidence>
<feature type="transmembrane region" description="Helical" evidence="1">
    <location>
        <begin position="42"/>
        <end position="64"/>
    </location>
</feature>
<proteinExistence type="predicted"/>
<dbReference type="EMBL" id="AF233440">
    <property type="protein sequence ID" value="AAK06912.1"/>
    <property type="molecule type" value="Genomic_DNA"/>
</dbReference>
<reference evidence="2" key="1">
    <citation type="journal article" date="2000" name="J. Bacteriol.">
        <title>pING family of conjugative plasmids from the extremely thermophilic archaeon Sulfolobus islandicus: insights into recombination and conjugation in Crenarchaeota.</title>
        <authorList>
            <person name="Stedman K.M."/>
            <person name="She Q."/>
            <person name="Phan H."/>
            <person name="Holz I."/>
            <person name="Singh H."/>
            <person name="Prangishvili D."/>
            <person name="Garrett R."/>
            <person name="Zillig W."/>
        </authorList>
    </citation>
    <scope>NUCLEOTIDE SEQUENCE</scope>
    <source>
        <plasmid evidence="2">pING1</plasmid>
    </source>
</reference>
<evidence type="ECO:0000313" key="2">
    <source>
        <dbReference type="EMBL" id="AAK06912.1"/>
    </source>
</evidence>
<organism evidence="2">
    <name type="scientific">Saccharolobus islandicus</name>
    <name type="common">Sulfolobus islandicus</name>
    <dbReference type="NCBI Taxonomy" id="43080"/>
    <lineage>
        <taxon>Archaea</taxon>
        <taxon>Thermoproteota</taxon>
        <taxon>Thermoprotei</taxon>
        <taxon>Sulfolobales</taxon>
        <taxon>Sulfolobaceae</taxon>
        <taxon>Saccharolobus</taxon>
    </lineage>
</organism>
<keyword evidence="2" id="KW-0614">Plasmid</keyword>
<keyword evidence="1" id="KW-1133">Transmembrane helix</keyword>
<dbReference type="AlphaFoldDB" id="Q9C4Y0"/>
<geneLocation type="plasmid" evidence="2">
    <name>pING1</name>
</geneLocation>
<keyword evidence="1" id="KW-0812">Transmembrane</keyword>
<accession>Q9C4Y0</accession>
<protein>
    <submittedName>
        <fullName evidence="2">ORF65b</fullName>
    </submittedName>
</protein>
<sequence>MQIFSSDLLTLLNTCLFLLLLTLTLQLYSALLICYSTLFTSLFSAYSLTAFCFANLLTILSSFCS</sequence>
<keyword evidence="1" id="KW-0472">Membrane</keyword>